<sequence>MNSDQESIVSVNENDIYVDNDDMDSDYEQDDDIFVEDSSLTIPETPLTIGQWTSNLPENFQNPFSFNQQNVQLPIYTESQWFKTFITNAIIKE</sequence>
<name>A0A914DR94_9BILA</name>
<protein>
    <submittedName>
        <fullName evidence="2">Uncharacterized protein</fullName>
    </submittedName>
</protein>
<proteinExistence type="predicted"/>
<organism evidence="1 2">
    <name type="scientific">Acrobeloides nanus</name>
    <dbReference type="NCBI Taxonomy" id="290746"/>
    <lineage>
        <taxon>Eukaryota</taxon>
        <taxon>Metazoa</taxon>
        <taxon>Ecdysozoa</taxon>
        <taxon>Nematoda</taxon>
        <taxon>Chromadorea</taxon>
        <taxon>Rhabditida</taxon>
        <taxon>Tylenchina</taxon>
        <taxon>Cephalobomorpha</taxon>
        <taxon>Cephaloboidea</taxon>
        <taxon>Cephalobidae</taxon>
        <taxon>Acrobeloides</taxon>
    </lineage>
</organism>
<evidence type="ECO:0000313" key="2">
    <source>
        <dbReference type="WBParaSite" id="ACRNAN_scaffold33238.g9535.t1"/>
    </source>
</evidence>
<evidence type="ECO:0000313" key="1">
    <source>
        <dbReference type="Proteomes" id="UP000887540"/>
    </source>
</evidence>
<reference evidence="2" key="1">
    <citation type="submission" date="2022-11" db="UniProtKB">
        <authorList>
            <consortium name="WormBaseParasite"/>
        </authorList>
    </citation>
    <scope>IDENTIFICATION</scope>
</reference>
<dbReference type="Proteomes" id="UP000887540">
    <property type="component" value="Unplaced"/>
</dbReference>
<keyword evidence="1" id="KW-1185">Reference proteome</keyword>
<dbReference type="WBParaSite" id="ACRNAN_scaffold33238.g9535.t1">
    <property type="protein sequence ID" value="ACRNAN_scaffold33238.g9535.t1"/>
    <property type="gene ID" value="ACRNAN_scaffold33238.g9535"/>
</dbReference>
<dbReference type="AlphaFoldDB" id="A0A914DR94"/>
<accession>A0A914DR94</accession>